<evidence type="ECO:0000313" key="2">
    <source>
        <dbReference type="EMBL" id="KAA0064941.1"/>
    </source>
</evidence>
<dbReference type="PANTHER" id="PTHR31170">
    <property type="entry name" value="BNAC04G53230D PROTEIN"/>
    <property type="match status" value="1"/>
</dbReference>
<evidence type="ECO:0000313" key="3">
    <source>
        <dbReference type="Proteomes" id="UP000321393"/>
    </source>
</evidence>
<keyword evidence="1" id="KW-0812">Transmembrane</keyword>
<sequence>MKNSEIEMIEDNNISHRVGEIISEDIDQKVRDIVVISIDKMLDGLSPVNSKCNIIYQVPKELREINDKAYVPQFISIGPFHYRTRKDLIANEHYKLQGFYNFLRGININEKQVESLEEDQVKISSKVLVEKSHSWMKEAWNCYAEPIKMEEEEFIIMMLVDACFIVEFFLLCYGSFQEGDRLFKFSLFYYGVFYEILLDLIKLENQVPFFLLQNLFDLIPKDNDDTSSIVDYEAGPISLIDLTYMALKAFGFVREYEINNLYHKNPEHILDLLSFYFLPVPHNDPDMNKQHDKRKNKADFLSFFRHLWNKKSDHKKISKQRRLSPPTITELFEAGVTIKAAEKENLCFMNISFKNGVLEIPPIVIEGTFEVVIRNVLAFEIFPAGNQKKYAIQYVTFLDDLISTEKDLCLLVKAGVITNDTGGSDKEASELFNSLTKLVTTPLSSYFDDTSKALRVHCDGSWNKAKASLKHNYFNTPWAIISFFAAIFLIILTILQTIFSAISAFPN</sequence>
<reference evidence="2 3" key="1">
    <citation type="submission" date="2019-08" db="EMBL/GenBank/DDBJ databases">
        <title>Draft genome sequences of two oriental melons (Cucumis melo L. var makuwa).</title>
        <authorList>
            <person name="Kwon S.-Y."/>
        </authorList>
    </citation>
    <scope>NUCLEOTIDE SEQUENCE [LARGE SCALE GENOMIC DNA]</scope>
    <source>
        <strain evidence="3">cv. SW 3</strain>
        <tissue evidence="2">Leaf</tissue>
    </source>
</reference>
<dbReference type="STRING" id="1194695.A0A5A7VGS6"/>
<dbReference type="PANTHER" id="PTHR31170:SF20">
    <property type="entry name" value="DUF247 DOMAIN PROTEIN"/>
    <property type="match status" value="1"/>
</dbReference>
<organism evidence="2 3">
    <name type="scientific">Cucumis melo var. makuwa</name>
    <name type="common">Oriental melon</name>
    <dbReference type="NCBI Taxonomy" id="1194695"/>
    <lineage>
        <taxon>Eukaryota</taxon>
        <taxon>Viridiplantae</taxon>
        <taxon>Streptophyta</taxon>
        <taxon>Embryophyta</taxon>
        <taxon>Tracheophyta</taxon>
        <taxon>Spermatophyta</taxon>
        <taxon>Magnoliopsida</taxon>
        <taxon>eudicotyledons</taxon>
        <taxon>Gunneridae</taxon>
        <taxon>Pentapetalae</taxon>
        <taxon>rosids</taxon>
        <taxon>fabids</taxon>
        <taxon>Cucurbitales</taxon>
        <taxon>Cucurbitaceae</taxon>
        <taxon>Benincaseae</taxon>
        <taxon>Cucumis</taxon>
    </lineage>
</organism>
<accession>A0A5A7VGS6</accession>
<dbReference type="OrthoDB" id="672127at2759"/>
<dbReference type="EMBL" id="SSTE01001846">
    <property type="protein sequence ID" value="KAA0064941.1"/>
    <property type="molecule type" value="Genomic_DNA"/>
</dbReference>
<dbReference type="InterPro" id="IPR004158">
    <property type="entry name" value="DUF247_pln"/>
</dbReference>
<keyword evidence="1" id="KW-1133">Transmembrane helix</keyword>
<dbReference type="Proteomes" id="UP000321393">
    <property type="component" value="Unassembled WGS sequence"/>
</dbReference>
<comment type="caution">
    <text evidence="2">The sequence shown here is derived from an EMBL/GenBank/DDBJ whole genome shotgun (WGS) entry which is preliminary data.</text>
</comment>
<proteinExistence type="predicted"/>
<dbReference type="AlphaFoldDB" id="A0A5A7VGS6"/>
<protein>
    <submittedName>
        <fullName evidence="2">UPF0481 protein</fullName>
    </submittedName>
</protein>
<evidence type="ECO:0000256" key="1">
    <source>
        <dbReference type="SAM" id="Phobius"/>
    </source>
</evidence>
<gene>
    <name evidence="2" type="ORF">E6C27_scaffold82G002590</name>
</gene>
<name>A0A5A7VGS6_CUCMM</name>
<keyword evidence="1" id="KW-0472">Membrane</keyword>
<dbReference type="Pfam" id="PF03140">
    <property type="entry name" value="DUF247"/>
    <property type="match status" value="1"/>
</dbReference>
<feature type="transmembrane region" description="Helical" evidence="1">
    <location>
        <begin position="154"/>
        <end position="176"/>
    </location>
</feature>
<feature type="transmembrane region" description="Helical" evidence="1">
    <location>
        <begin position="478"/>
        <end position="505"/>
    </location>
</feature>